<evidence type="ECO:0000256" key="2">
    <source>
        <dbReference type="ARBA" id="ARBA00008816"/>
    </source>
</evidence>
<dbReference type="PANTHER" id="PTHR10165">
    <property type="entry name" value="LIPID PHOSPHATE PHOSPHATASE"/>
    <property type="match status" value="1"/>
</dbReference>
<feature type="transmembrane region" description="Helical" evidence="7">
    <location>
        <begin position="32"/>
        <end position="54"/>
    </location>
</feature>
<dbReference type="GO" id="GO:0016020">
    <property type="term" value="C:membrane"/>
    <property type="evidence" value="ECO:0007669"/>
    <property type="project" value="UniProtKB-SubCell"/>
</dbReference>
<evidence type="ECO:0000313" key="10">
    <source>
        <dbReference type="Proteomes" id="UP000683000"/>
    </source>
</evidence>
<evidence type="ECO:0000259" key="8">
    <source>
        <dbReference type="SMART" id="SM00014"/>
    </source>
</evidence>
<feature type="transmembrane region" description="Helical" evidence="7">
    <location>
        <begin position="106"/>
        <end position="123"/>
    </location>
</feature>
<dbReference type="Proteomes" id="UP000683000">
    <property type="component" value="Unassembled WGS sequence"/>
</dbReference>
<comment type="similarity">
    <text evidence="2">Belongs to the PA-phosphatase related phosphoesterase family.</text>
</comment>
<evidence type="ECO:0000256" key="6">
    <source>
        <dbReference type="SAM" id="MobiDB-lite"/>
    </source>
</evidence>
<evidence type="ECO:0000256" key="1">
    <source>
        <dbReference type="ARBA" id="ARBA00004141"/>
    </source>
</evidence>
<feature type="domain" description="Phosphatidic acid phosphatase type 2/haloperoxidase" evidence="8">
    <location>
        <begin position="106"/>
        <end position="250"/>
    </location>
</feature>
<feature type="transmembrane region" description="Helical" evidence="7">
    <location>
        <begin position="173"/>
        <end position="193"/>
    </location>
</feature>
<proteinExistence type="inferred from homology"/>
<organism evidence="9 10">
    <name type="scientific">Boletus reticuloceps</name>
    <dbReference type="NCBI Taxonomy" id="495285"/>
    <lineage>
        <taxon>Eukaryota</taxon>
        <taxon>Fungi</taxon>
        <taxon>Dikarya</taxon>
        <taxon>Basidiomycota</taxon>
        <taxon>Agaricomycotina</taxon>
        <taxon>Agaricomycetes</taxon>
        <taxon>Agaricomycetidae</taxon>
        <taxon>Boletales</taxon>
        <taxon>Boletineae</taxon>
        <taxon>Boletaceae</taxon>
        <taxon>Boletoideae</taxon>
        <taxon>Boletus</taxon>
    </lineage>
</organism>
<dbReference type="GO" id="GO:0006644">
    <property type="term" value="P:phospholipid metabolic process"/>
    <property type="evidence" value="ECO:0007669"/>
    <property type="project" value="InterPro"/>
</dbReference>
<name>A0A8I2YTE3_9AGAM</name>
<dbReference type="SMART" id="SM00014">
    <property type="entry name" value="acidPPc"/>
    <property type="match status" value="1"/>
</dbReference>
<dbReference type="AlphaFoldDB" id="A0A8I2YTE3"/>
<reference evidence="9" key="1">
    <citation type="submission" date="2021-03" db="EMBL/GenBank/DDBJ databases">
        <title>Evolutionary innovations through gain and loss of genes in the ectomycorrhizal Boletales.</title>
        <authorList>
            <person name="Wu G."/>
            <person name="Miyauchi S."/>
            <person name="Morin E."/>
            <person name="Yang Z.-L."/>
            <person name="Xu J."/>
            <person name="Martin F.M."/>
        </authorList>
    </citation>
    <scope>NUCLEOTIDE SEQUENCE</scope>
    <source>
        <strain evidence="9">BR01</strain>
    </source>
</reference>
<evidence type="ECO:0000256" key="5">
    <source>
        <dbReference type="ARBA" id="ARBA00023136"/>
    </source>
</evidence>
<dbReference type="InterPro" id="IPR000326">
    <property type="entry name" value="PAP2/HPO"/>
</dbReference>
<dbReference type="CDD" id="cd03390">
    <property type="entry name" value="PAP2_containing_1_like"/>
    <property type="match status" value="1"/>
</dbReference>
<comment type="subcellular location">
    <subcellularLocation>
        <location evidence="1">Membrane</location>
        <topology evidence="1">Multi-pass membrane protein</topology>
    </subcellularLocation>
</comment>
<evidence type="ECO:0000313" key="9">
    <source>
        <dbReference type="EMBL" id="KAG6376387.1"/>
    </source>
</evidence>
<dbReference type="GO" id="GO:0046839">
    <property type="term" value="P:phospholipid dephosphorylation"/>
    <property type="evidence" value="ECO:0007669"/>
    <property type="project" value="TreeGrafter"/>
</dbReference>
<keyword evidence="10" id="KW-1185">Reference proteome</keyword>
<protein>
    <submittedName>
        <fullName evidence="9">PAP2-domain-containing protein</fullName>
    </submittedName>
</protein>
<dbReference type="EMBL" id="JAGFBS010000012">
    <property type="protein sequence ID" value="KAG6376387.1"/>
    <property type="molecule type" value="Genomic_DNA"/>
</dbReference>
<dbReference type="SUPFAM" id="SSF48317">
    <property type="entry name" value="Acid phosphatase/Vanadium-dependent haloperoxidase"/>
    <property type="match status" value="1"/>
</dbReference>
<feature type="transmembrane region" description="Helical" evidence="7">
    <location>
        <begin position="205"/>
        <end position="223"/>
    </location>
</feature>
<feature type="region of interest" description="Disordered" evidence="6">
    <location>
        <begin position="260"/>
        <end position="311"/>
    </location>
</feature>
<dbReference type="InterPro" id="IPR036938">
    <property type="entry name" value="PAP2/HPO_sf"/>
</dbReference>
<dbReference type="Pfam" id="PF01569">
    <property type="entry name" value="PAP2"/>
    <property type="match status" value="1"/>
</dbReference>
<dbReference type="GO" id="GO:0008195">
    <property type="term" value="F:phosphatidate phosphatase activity"/>
    <property type="evidence" value="ECO:0007669"/>
    <property type="project" value="TreeGrafter"/>
</dbReference>
<keyword evidence="4 7" id="KW-1133">Transmembrane helix</keyword>
<dbReference type="PANTHER" id="PTHR10165:SF35">
    <property type="entry name" value="RE23632P"/>
    <property type="match status" value="1"/>
</dbReference>
<evidence type="ECO:0000256" key="4">
    <source>
        <dbReference type="ARBA" id="ARBA00022989"/>
    </source>
</evidence>
<accession>A0A8I2YTE3</accession>
<keyword evidence="5 7" id="KW-0472">Membrane</keyword>
<dbReference type="InterPro" id="IPR043216">
    <property type="entry name" value="PAP-like"/>
</dbReference>
<gene>
    <name evidence="9" type="ORF">JVT61DRAFT_2372</name>
</gene>
<feature type="transmembrane region" description="Helical" evidence="7">
    <location>
        <begin position="235"/>
        <end position="254"/>
    </location>
</feature>
<dbReference type="OrthoDB" id="8907274at2759"/>
<keyword evidence="3 7" id="KW-0812">Transmembrane</keyword>
<comment type="caution">
    <text evidence="9">The sequence shown here is derived from an EMBL/GenBank/DDBJ whole genome shotgun (WGS) entry which is preliminary data.</text>
</comment>
<feature type="transmembrane region" description="Helical" evidence="7">
    <location>
        <begin position="74"/>
        <end position="94"/>
    </location>
</feature>
<evidence type="ECO:0000256" key="3">
    <source>
        <dbReference type="ARBA" id="ARBA00022692"/>
    </source>
</evidence>
<dbReference type="Gene3D" id="1.20.144.10">
    <property type="entry name" value="Phosphatidic acid phosphatase type 2/haloperoxidase"/>
    <property type="match status" value="1"/>
</dbReference>
<sequence>MSPLSKFLGSPSNVATKKTDNKRRLKLLRSYAPDWILTILLAAVFFALNSIHGFRREFSVNDETYAVHERVPDLALYFIALVAPLVIQLAVNLVTVRSFWDYHNSALGLILGLAITGAITQFAKVTVGRPRPDLLSRCIPKPGSQNSTYGLSTDAICTQTDQSIMLDGWRSFLSGHSSLSFAGLGFLSFYLAGKMHLFDNRGHTHKAWISLTPLAGATLVAISRTMDYRHHWHDVVAGSILGLVVSYFAYRQYFPSLSSPMSHRPTPHRFRDSDDGDQVELIDGGVPRPDPVSLKDPWTEGESAASNEPVA</sequence>
<evidence type="ECO:0000256" key="7">
    <source>
        <dbReference type="SAM" id="Phobius"/>
    </source>
</evidence>